<dbReference type="Pfam" id="PF06605">
    <property type="entry name" value="Prophage_tail"/>
    <property type="match status" value="1"/>
</dbReference>
<dbReference type="Proteomes" id="UP000004920">
    <property type="component" value="Unassembled WGS sequence"/>
</dbReference>
<protein>
    <recommendedName>
        <fullName evidence="4">Phage minor structural protein, N-terminal domain protein</fullName>
    </recommendedName>
</protein>
<feature type="domain" description="Prophage endopeptidase tail N-terminal" evidence="2">
    <location>
        <begin position="47"/>
        <end position="117"/>
    </location>
</feature>
<sequence>MHPVWMSQSVFRLSISSRRGCILSVVKIAKIQGNLHVPNPSDTIAMLTSVIPDTTQITWKKNSEYQMQFEAYNNGSDAYSMLSPGNMVEKNGQWFVIKHPTAGWSGNLETTSVVATHISSEINRIRIYGDDAPTDFGSYDHAGKSQSVTSVSNGNAETAVSVSINDIMQWAFGDQQSRWGITYQIIGSFNSQMAVGPYASGSGKDIISRILAAWTDAVFWPDNLNLKIYSHDEFYKDRGHRLDYLHDTDTVTLEYDTTDMVNAARLVGAMQESGGSQSTYYFAPFYFVDEESRKRWGLYEGDDITSDIITDKEQMKAYAGTQFKPNPDVSLELTAIDWQAIPGDLVRVEIKPANYVTQTGVVGIVSYPDCAANKTTVTLNSNLQTILDYQRGQQAELKSYRDSTRDMIINSQFNSQAQTTWNETEVKAFDSSKRG</sequence>
<gene>
    <name evidence="3" type="ORF">HMPREF0513_01358</name>
</gene>
<evidence type="ECO:0000259" key="2">
    <source>
        <dbReference type="Pfam" id="PF18994"/>
    </source>
</evidence>
<accession>D0DUL9</accession>
<dbReference type="InterPro" id="IPR010572">
    <property type="entry name" value="Tail_dom"/>
</dbReference>
<dbReference type="Gene3D" id="6.20.110.10">
    <property type="match status" value="1"/>
</dbReference>
<proteinExistence type="predicted"/>
<reference evidence="3" key="1">
    <citation type="submission" date="2009-08" db="EMBL/GenBank/DDBJ databases">
        <title>The Genome Sequence of Lactobacillus fermentum 28-3-CHN.</title>
        <authorList>
            <consortium name="The Broad Institute Genome Sequencing Platform"/>
            <person name="Ward D."/>
            <person name="Feldgarden M."/>
            <person name="Earl A."/>
            <person name="Young S.K."/>
            <person name="Zeng Q."/>
            <person name="Koehrsen M."/>
            <person name="Alvarado L."/>
            <person name="Berlin A."/>
            <person name="Bochicchio J."/>
            <person name="Borenstein D."/>
            <person name="Chapman S.B."/>
            <person name="Chen Z."/>
            <person name="Engels R."/>
            <person name="Freedman E."/>
            <person name="Gellesch M."/>
            <person name="Goldberg J."/>
            <person name="Griggs A."/>
            <person name="Gujja S."/>
            <person name="Heilman E."/>
            <person name="Heiman D."/>
            <person name="Hepburn T."/>
            <person name="Howarth C."/>
            <person name="Jen D."/>
            <person name="Larson L."/>
            <person name="Lewis B."/>
            <person name="Mehta T."/>
            <person name="Park D."/>
            <person name="Pearson M."/>
            <person name="Roberts A."/>
            <person name="Saif S."/>
            <person name="Shea T."/>
            <person name="Shenoy N."/>
            <person name="Sisk P."/>
            <person name="Stolte C."/>
            <person name="Sykes S."/>
            <person name="Thomson T."/>
            <person name="Walk T."/>
            <person name="White J."/>
            <person name="Yandava C."/>
            <person name="Liu Y."/>
            <person name="Xu Q."/>
            <person name="Haas B."/>
            <person name="Nusbaum C."/>
            <person name="Birren B."/>
        </authorList>
    </citation>
    <scope>NUCLEOTIDE SEQUENCE</scope>
    <source>
        <strain evidence="3">28-3-CHN</strain>
    </source>
</reference>
<dbReference type="Pfam" id="PF18994">
    <property type="entry name" value="Prophage_tailD1"/>
    <property type="match status" value="1"/>
</dbReference>
<dbReference type="Gene3D" id="3.55.50.40">
    <property type="match status" value="1"/>
</dbReference>
<evidence type="ECO:0000313" key="3">
    <source>
        <dbReference type="EMBL" id="EEX25254.1"/>
    </source>
</evidence>
<dbReference type="AlphaFoldDB" id="D0DUL9"/>
<dbReference type="HOGENOM" id="CLU_052803_0_0_9"/>
<evidence type="ECO:0008006" key="4">
    <source>
        <dbReference type="Google" id="ProtNLM"/>
    </source>
</evidence>
<feature type="domain" description="Tail spike" evidence="1">
    <location>
        <begin position="157"/>
        <end position="390"/>
    </location>
</feature>
<evidence type="ECO:0000259" key="1">
    <source>
        <dbReference type="Pfam" id="PF06605"/>
    </source>
</evidence>
<dbReference type="EMBL" id="GG704704">
    <property type="protein sequence ID" value="EEX25254.1"/>
    <property type="molecule type" value="Genomic_DNA"/>
</dbReference>
<dbReference type="InterPro" id="IPR044051">
    <property type="entry name" value="Prophage_tail_N"/>
</dbReference>
<name>D0DUL9_LIMFE</name>
<organism evidence="3">
    <name type="scientific">Limosilactobacillus fermentum 28-3-CHN</name>
    <dbReference type="NCBI Taxonomy" id="575599"/>
    <lineage>
        <taxon>Bacteria</taxon>
        <taxon>Bacillati</taxon>
        <taxon>Bacillota</taxon>
        <taxon>Bacilli</taxon>
        <taxon>Lactobacillales</taxon>
        <taxon>Lactobacillaceae</taxon>
        <taxon>Limosilactobacillus</taxon>
    </lineage>
</organism>